<feature type="compositionally biased region" description="Low complexity" evidence="1">
    <location>
        <begin position="97"/>
        <end position="135"/>
    </location>
</feature>
<feature type="compositionally biased region" description="Basic residues" evidence="1">
    <location>
        <begin position="36"/>
        <end position="48"/>
    </location>
</feature>
<feature type="compositionally biased region" description="Pro residues" evidence="1">
    <location>
        <begin position="138"/>
        <end position="150"/>
    </location>
</feature>
<feature type="compositionally biased region" description="Polar residues" evidence="1">
    <location>
        <begin position="1"/>
        <end position="10"/>
    </location>
</feature>
<name>A0AAW0CML8_9AGAR</name>
<organism evidence="2 3">
    <name type="scientific">Favolaschia claudopus</name>
    <dbReference type="NCBI Taxonomy" id="2862362"/>
    <lineage>
        <taxon>Eukaryota</taxon>
        <taxon>Fungi</taxon>
        <taxon>Dikarya</taxon>
        <taxon>Basidiomycota</taxon>
        <taxon>Agaricomycotina</taxon>
        <taxon>Agaricomycetes</taxon>
        <taxon>Agaricomycetidae</taxon>
        <taxon>Agaricales</taxon>
        <taxon>Marasmiineae</taxon>
        <taxon>Mycenaceae</taxon>
        <taxon>Favolaschia</taxon>
    </lineage>
</organism>
<evidence type="ECO:0000313" key="2">
    <source>
        <dbReference type="EMBL" id="KAK7040004.1"/>
    </source>
</evidence>
<proteinExistence type="predicted"/>
<evidence type="ECO:0000313" key="3">
    <source>
        <dbReference type="Proteomes" id="UP001362999"/>
    </source>
</evidence>
<gene>
    <name evidence="2" type="ORF">R3P38DRAFT_3181832</name>
</gene>
<dbReference type="Proteomes" id="UP001362999">
    <property type="component" value="Unassembled WGS sequence"/>
</dbReference>
<dbReference type="EMBL" id="JAWWNJ010000016">
    <property type="protein sequence ID" value="KAK7040004.1"/>
    <property type="molecule type" value="Genomic_DNA"/>
</dbReference>
<feature type="region of interest" description="Disordered" evidence="1">
    <location>
        <begin position="1"/>
        <end position="182"/>
    </location>
</feature>
<dbReference type="AlphaFoldDB" id="A0AAW0CML8"/>
<feature type="compositionally biased region" description="Gly residues" evidence="1">
    <location>
        <begin position="224"/>
        <end position="238"/>
    </location>
</feature>
<reference evidence="2 3" key="1">
    <citation type="journal article" date="2024" name="J Genomics">
        <title>Draft genome sequencing and assembly of Favolaschia claudopus CIRM-BRFM 2984 isolated from oak limbs.</title>
        <authorList>
            <person name="Navarro D."/>
            <person name="Drula E."/>
            <person name="Chaduli D."/>
            <person name="Cazenave R."/>
            <person name="Ahrendt S."/>
            <person name="Wang J."/>
            <person name="Lipzen A."/>
            <person name="Daum C."/>
            <person name="Barry K."/>
            <person name="Grigoriev I.V."/>
            <person name="Favel A."/>
            <person name="Rosso M.N."/>
            <person name="Martin F."/>
        </authorList>
    </citation>
    <scope>NUCLEOTIDE SEQUENCE [LARGE SCALE GENOMIC DNA]</scope>
    <source>
        <strain evidence="2 3">CIRM-BRFM 2984</strain>
    </source>
</reference>
<feature type="compositionally biased region" description="Low complexity" evidence="1">
    <location>
        <begin position="54"/>
        <end position="70"/>
    </location>
</feature>
<keyword evidence="3" id="KW-1185">Reference proteome</keyword>
<sequence length="521" mass="54546">MAAFTRTRTSVVDRGKSGGKQGSSSEKADVASSGVRSKRQSTRPRPRAPPKPAPAASTAAATSTEGDAAAVSQLPVTSSLPPSHGPTLESPLPPSAGPAAPSAAASEALLPSQAPSGTKSSNSVASPSSPSHVASDTYPPPSASPPPSPPHAGASSPSTEPTTITHDDDEMPSGGNGWFLPEKERLRNVARNRVMFQQLKENFAPTDGPLREELREMMTAARGGAKGGRGGGRGGRGGATNRSAEPVRRSSRHGQHAEGNAVAGDSSQATADVQKIGGGTSGTSGPVERSGAGGGGGEAEAELLRSQNATIATGPPPLSQAAQLAIGPQELVPSTHPPAHSTTYGPCPPSAPKWFSDAYALMTAVDLGCHYNALIAAWTRMEQASRFEHGPTRLPHKLRPQHVSTWITRGRRDAPPSVDKAAEYAVIWQSWWDSLQPAWRVRDGDGRWSVATGYGQGGREWGPLYHWGVNGVLSIVASLFCWGRTVLEDAELRAAWDIAVCDVVWMLEGMATYYEMFKGKF</sequence>
<evidence type="ECO:0000256" key="1">
    <source>
        <dbReference type="SAM" id="MobiDB-lite"/>
    </source>
</evidence>
<feature type="region of interest" description="Disordered" evidence="1">
    <location>
        <begin position="200"/>
        <end position="299"/>
    </location>
</feature>
<comment type="caution">
    <text evidence="2">The sequence shown here is derived from an EMBL/GenBank/DDBJ whole genome shotgun (WGS) entry which is preliminary data.</text>
</comment>
<protein>
    <submittedName>
        <fullName evidence="2">Uncharacterized protein</fullName>
    </submittedName>
</protein>
<accession>A0AAW0CML8</accession>